<feature type="transmembrane region" description="Helical" evidence="1">
    <location>
        <begin position="9"/>
        <end position="30"/>
    </location>
</feature>
<proteinExistence type="predicted"/>
<evidence type="ECO:0000256" key="1">
    <source>
        <dbReference type="SAM" id="Phobius"/>
    </source>
</evidence>
<keyword evidence="1" id="KW-1133">Transmembrane helix</keyword>
<organism evidence="2 3">
    <name type="scientific">Muriicola marianensis</name>
    <dbReference type="NCBI Taxonomy" id="1324801"/>
    <lineage>
        <taxon>Bacteria</taxon>
        <taxon>Pseudomonadati</taxon>
        <taxon>Bacteroidota</taxon>
        <taxon>Flavobacteriia</taxon>
        <taxon>Flavobacteriales</taxon>
        <taxon>Flavobacteriaceae</taxon>
        <taxon>Muriicola</taxon>
    </lineage>
</organism>
<reference evidence="3" key="1">
    <citation type="journal article" date="2019" name="Int. J. Syst. Evol. Microbiol.">
        <title>The Global Catalogue of Microorganisms (GCM) 10K type strain sequencing project: providing services to taxonomists for standard genome sequencing and annotation.</title>
        <authorList>
            <consortium name="The Broad Institute Genomics Platform"/>
            <consortium name="The Broad Institute Genome Sequencing Center for Infectious Disease"/>
            <person name="Wu L."/>
            <person name="Ma J."/>
        </authorList>
    </citation>
    <scope>NUCLEOTIDE SEQUENCE [LARGE SCALE GENOMIC DNA]</scope>
    <source>
        <strain evidence="3">CGMCC 1.12606</strain>
    </source>
</reference>
<dbReference type="EMBL" id="BMFH01000001">
    <property type="protein sequence ID" value="GGD48327.1"/>
    <property type="molecule type" value="Genomic_DNA"/>
</dbReference>
<keyword evidence="3" id="KW-1185">Reference proteome</keyword>
<accession>A0ABQ1QYC7</accession>
<comment type="caution">
    <text evidence="2">The sequence shown here is derived from an EMBL/GenBank/DDBJ whole genome shotgun (WGS) entry which is preliminary data.</text>
</comment>
<keyword evidence="1" id="KW-0812">Transmembrane</keyword>
<name>A0ABQ1QYC7_9FLAO</name>
<evidence type="ECO:0000313" key="2">
    <source>
        <dbReference type="EMBL" id="GGD48327.1"/>
    </source>
</evidence>
<gene>
    <name evidence="2" type="ORF">GCM10011361_13900</name>
</gene>
<dbReference type="RefSeq" id="WP_188369953.1">
    <property type="nucleotide sequence ID" value="NZ_BMFH01000001.1"/>
</dbReference>
<sequence>MIAVKKRHWLWNLVIGFTVLVCLGAFVLHYKNWIKEEEGGVVLFSGFYVSEIRYGALESLQMVPRIPEMERKSGFSVWGVEKGIFRDTLSGVEGIRVYVDELKYPKILIEQKEYPPIYLNFKDSLRTAVFFERLKGKMDESSED</sequence>
<evidence type="ECO:0000313" key="3">
    <source>
        <dbReference type="Proteomes" id="UP000625780"/>
    </source>
</evidence>
<dbReference type="Proteomes" id="UP000625780">
    <property type="component" value="Unassembled WGS sequence"/>
</dbReference>
<protein>
    <submittedName>
        <fullName evidence="2">Uncharacterized protein</fullName>
    </submittedName>
</protein>
<keyword evidence="1" id="KW-0472">Membrane</keyword>